<feature type="domain" description="PAC" evidence="6">
    <location>
        <begin position="595"/>
        <end position="647"/>
    </location>
</feature>
<feature type="domain" description="PAS" evidence="5">
    <location>
        <begin position="905"/>
        <end position="985"/>
    </location>
</feature>
<evidence type="ECO:0000259" key="6">
    <source>
        <dbReference type="PROSITE" id="PS50113"/>
    </source>
</evidence>
<dbReference type="InterPro" id="IPR000700">
    <property type="entry name" value="PAS-assoc_C"/>
</dbReference>
<reference evidence="7" key="1">
    <citation type="submission" date="2014-08" db="EMBL/GenBank/DDBJ databases">
        <authorList>
            <person name="Wibberg D."/>
        </authorList>
    </citation>
    <scope>NUCLEOTIDE SEQUENCE</scope>
</reference>
<feature type="domain" description="Histidine kinase" evidence="3">
    <location>
        <begin position="1043"/>
        <end position="1236"/>
    </location>
</feature>
<dbReference type="PROSITE" id="PS50109">
    <property type="entry name" value="HIS_KIN"/>
    <property type="match status" value="1"/>
</dbReference>
<dbReference type="Gene3D" id="3.30.450.20">
    <property type="entry name" value="PAS domain"/>
    <property type="match status" value="7"/>
</dbReference>
<feature type="domain" description="PAS" evidence="5">
    <location>
        <begin position="780"/>
        <end position="820"/>
    </location>
</feature>
<dbReference type="SMART" id="SM00091">
    <property type="entry name" value="PAS"/>
    <property type="match status" value="7"/>
</dbReference>
<keyword evidence="2" id="KW-0175">Coiled coil</keyword>
<evidence type="ECO:0000256" key="2">
    <source>
        <dbReference type="SAM" id="Coils"/>
    </source>
</evidence>
<evidence type="ECO:0000259" key="5">
    <source>
        <dbReference type="PROSITE" id="PS50112"/>
    </source>
</evidence>
<dbReference type="Gene3D" id="3.40.50.2300">
    <property type="match status" value="1"/>
</dbReference>
<dbReference type="Pfam" id="PF07568">
    <property type="entry name" value="HisKA_2"/>
    <property type="match status" value="1"/>
</dbReference>
<dbReference type="InterPro" id="IPR013656">
    <property type="entry name" value="PAS_4"/>
</dbReference>
<dbReference type="NCBIfam" id="TIGR00229">
    <property type="entry name" value="sensory_box"/>
    <property type="match status" value="7"/>
</dbReference>
<dbReference type="Pfam" id="PF00072">
    <property type="entry name" value="Response_reg"/>
    <property type="match status" value="1"/>
</dbReference>
<evidence type="ECO:0000313" key="7">
    <source>
        <dbReference type="EMBL" id="CEA12721.1"/>
    </source>
</evidence>
<dbReference type="Pfam" id="PF02518">
    <property type="entry name" value="HATPase_c"/>
    <property type="match status" value="1"/>
</dbReference>
<feature type="domain" description="PAC" evidence="6">
    <location>
        <begin position="340"/>
        <end position="392"/>
    </location>
</feature>
<feature type="domain" description="PAC" evidence="6">
    <location>
        <begin position="853"/>
        <end position="904"/>
    </location>
</feature>
<dbReference type="InterPro" id="IPR003594">
    <property type="entry name" value="HATPase_dom"/>
</dbReference>
<dbReference type="InterPro" id="IPR011495">
    <property type="entry name" value="Sig_transdc_His_kin_sub2_dim/P"/>
</dbReference>
<sequence>MVSVRILLVKDDSTEARDINTTLESFGYSVHHLGRGEDVVEKASELRPDLILLDVVFKGDSTAFDALLEIFKLDFPVLLLVGDLTEENIKKIESLAQDAYLLKPYRDRELKYAIELAITREELKKSEKRNLNHLKTQDPGVAHPSGGNEKYQNALDNMMEGCQIISPDWRYIYVNDAALHHAQLEREALIGHTMMEVYPGIDETEMFWMLEKTMEEGESNHMENYFIYPDGTGRWFDLRVFPVPEGIFILSIDITDRKQVEEELIASKEFNENIIKSMGDGFSILDKNGVHLDVNPALCQMTGFSREELIGTGLPHPYWPEEKAHDIQATLEEVLKGNLKEVELTFKRKNGEKFPVILSPSIITDDEGKVIAVFGTFKDITQRKKLEMELKESEQKFRGLVENAADALFVHDMKGNIRDVNQQSVESLGYSREELLRMNVMEIEQDFELESARKEWREIKPGEPFTLYGHQKRKDGTVFPVEIHFAAVEIKQEKLVMGLVRDITAIKKAEEELKAINRALMKRDEEFRHFIDSAPVAIAMFDPKMQYIAASQRWIEDYNLYGQELLGRSHYDIFPEIPDKLKKVHRRALAGSIERADEDAFVRADGSVQYLRWEVHPWYSFPGEIGGIIIFSEDISERKRAEEELKAVNRVLKKRDEEFRHFIDSAPVAIAMFDPKMQYIAASQRWIEDFNLGDGEILGRSHYDIFPEITEHWKKIHQRALAGSVERADEDAFVRADGSVQYLRWEIHPWYSSPDVIGGIIIFSEDVTERKKAEEELRESEQKYRYVIETAAEGITLFNKKGTVIEINPKALELTGFKEDIIGKNLVQIVPSLKISLNEALVAFKNILTGKPIPSEWKYVNKRGERKFVKANYSLMRTDGKIDGIALVLEDITDLKLREMALRENEQFLENIIENIPDMIFVKSADELKFERVNRAVEFIWGYERDELIGKTDYDFFTREEADFYTQNDREVLHKKELHDIIEETIHTRYQGERILHTKKIPLLDENGHPNYLLGISEDVTERKMAEMKLKKSLEEKEDLLREIHHRVKNNMQIISSLLNLQSAHVQEEESKEILKDSQSRVKSMAMIHEKLYTSHDLSHINFKQYTEKLVSDIFYTYKVQIGTIEPVLKVEDIEFNMETAIPLGLIINELVTNSLKFAFPDTDKGSITVKLETEGEEHNLIVADDGIGLPEGFEFDKTDSLGLQLVNNLVAQIDGNITIDKSQGTKYSINFKELGYTERF</sequence>
<keyword evidence="1" id="KW-0597">Phosphoprotein</keyword>
<dbReference type="PANTHER" id="PTHR44757">
    <property type="entry name" value="DIGUANYLATE CYCLASE DGCP"/>
    <property type="match status" value="1"/>
</dbReference>
<accession>A0A090JTH0</accession>
<dbReference type="AlphaFoldDB" id="A0A090JTH0"/>
<dbReference type="PANTHER" id="PTHR44757:SF2">
    <property type="entry name" value="BIOFILM ARCHITECTURE MAINTENANCE PROTEIN MBAA"/>
    <property type="match status" value="1"/>
</dbReference>
<dbReference type="SUPFAM" id="SSF52172">
    <property type="entry name" value="CheY-like"/>
    <property type="match status" value="1"/>
</dbReference>
<name>A0A090JTH0_METFO</name>
<evidence type="ECO:0000259" key="4">
    <source>
        <dbReference type="PROSITE" id="PS50110"/>
    </source>
</evidence>
<dbReference type="SUPFAM" id="SSF55874">
    <property type="entry name" value="ATPase domain of HSP90 chaperone/DNA topoisomerase II/histidine kinase"/>
    <property type="match status" value="1"/>
</dbReference>
<evidence type="ECO:0000259" key="3">
    <source>
        <dbReference type="PROSITE" id="PS50109"/>
    </source>
</evidence>
<protein>
    <recommendedName>
        <fullName evidence="8">Signal transduction histidine kinase</fullName>
    </recommendedName>
</protein>
<feature type="coiled-coil region" evidence="2">
    <location>
        <begin position="763"/>
        <end position="790"/>
    </location>
</feature>
<dbReference type="KEGG" id="mfi:DSM1535_0358"/>
<dbReference type="Gene3D" id="3.30.565.10">
    <property type="entry name" value="Histidine kinase-like ATPase, C-terminal domain"/>
    <property type="match status" value="1"/>
</dbReference>
<dbReference type="SMART" id="SM00387">
    <property type="entry name" value="HATPase_c"/>
    <property type="match status" value="1"/>
</dbReference>
<dbReference type="SUPFAM" id="SSF55785">
    <property type="entry name" value="PYP-like sensor domain (PAS domain)"/>
    <property type="match status" value="7"/>
</dbReference>
<feature type="domain" description="Response regulatory" evidence="4">
    <location>
        <begin position="5"/>
        <end position="118"/>
    </location>
</feature>
<feature type="domain" description="PAC" evidence="6">
    <location>
        <begin position="980"/>
        <end position="1032"/>
    </location>
</feature>
<feature type="domain" description="PAS" evidence="5">
    <location>
        <begin position="267"/>
        <end position="338"/>
    </location>
</feature>
<proteinExistence type="predicted"/>
<dbReference type="PROSITE" id="PS50110">
    <property type="entry name" value="RESPONSE_REGULATORY"/>
    <property type="match status" value="1"/>
</dbReference>
<dbReference type="SMART" id="SM00086">
    <property type="entry name" value="PAC"/>
    <property type="match status" value="7"/>
</dbReference>
<organism evidence="7">
    <name type="scientific">Methanobacterium formicicum</name>
    <dbReference type="NCBI Taxonomy" id="2162"/>
    <lineage>
        <taxon>Archaea</taxon>
        <taxon>Methanobacteriati</taxon>
        <taxon>Methanobacteriota</taxon>
        <taxon>Methanomada group</taxon>
        <taxon>Methanobacteria</taxon>
        <taxon>Methanobacteriales</taxon>
        <taxon>Methanobacteriaceae</taxon>
        <taxon>Methanobacterium</taxon>
    </lineage>
</organism>
<dbReference type="CDD" id="cd00130">
    <property type="entry name" value="PAS"/>
    <property type="match status" value="6"/>
</dbReference>
<dbReference type="InterPro" id="IPR035965">
    <property type="entry name" value="PAS-like_dom_sf"/>
</dbReference>
<dbReference type="InterPro" id="IPR001789">
    <property type="entry name" value="Sig_transdc_resp-reg_receiver"/>
</dbReference>
<dbReference type="InterPro" id="IPR011006">
    <property type="entry name" value="CheY-like_superfamily"/>
</dbReference>
<evidence type="ECO:0008006" key="8">
    <source>
        <dbReference type="Google" id="ProtNLM"/>
    </source>
</evidence>
<dbReference type="InterPro" id="IPR036890">
    <property type="entry name" value="HATPase_C_sf"/>
</dbReference>
<dbReference type="InterPro" id="IPR000014">
    <property type="entry name" value="PAS"/>
</dbReference>
<dbReference type="PROSITE" id="PS50113">
    <property type="entry name" value="PAC"/>
    <property type="match status" value="5"/>
</dbReference>
<feature type="modified residue" description="4-aspartylphosphate" evidence="1">
    <location>
        <position position="54"/>
    </location>
</feature>
<dbReference type="InterPro" id="IPR005467">
    <property type="entry name" value="His_kinase_dom"/>
</dbReference>
<dbReference type="InterPro" id="IPR052155">
    <property type="entry name" value="Biofilm_reg_signaling"/>
</dbReference>
<gene>
    <name evidence="7" type="ORF">DSM1535_0358</name>
</gene>
<dbReference type="Pfam" id="PF08448">
    <property type="entry name" value="PAS_4"/>
    <property type="match status" value="4"/>
</dbReference>
<feature type="domain" description="PAS" evidence="5">
    <location>
        <begin position="393"/>
        <end position="436"/>
    </location>
</feature>
<dbReference type="PATRIC" id="fig|2162.9.peg.374"/>
<dbReference type="PROSITE" id="PS50112">
    <property type="entry name" value="PAS"/>
    <property type="match status" value="4"/>
</dbReference>
<dbReference type="Pfam" id="PF13426">
    <property type="entry name" value="PAS_9"/>
    <property type="match status" value="3"/>
</dbReference>
<feature type="domain" description="PAC" evidence="6">
    <location>
        <begin position="727"/>
        <end position="779"/>
    </location>
</feature>
<dbReference type="InterPro" id="IPR001610">
    <property type="entry name" value="PAC"/>
</dbReference>
<evidence type="ECO:0000256" key="1">
    <source>
        <dbReference type="PROSITE-ProRule" id="PRU00169"/>
    </source>
</evidence>
<dbReference type="SMART" id="SM00448">
    <property type="entry name" value="REC"/>
    <property type="match status" value="1"/>
</dbReference>
<dbReference type="GO" id="GO:0000160">
    <property type="term" value="P:phosphorelay signal transduction system"/>
    <property type="evidence" value="ECO:0007669"/>
    <property type="project" value="InterPro"/>
</dbReference>
<dbReference type="EMBL" id="LN515531">
    <property type="protein sequence ID" value="CEA12721.1"/>
    <property type="molecule type" value="Genomic_DNA"/>
</dbReference>